<name>A0A843VAW7_COLES</name>
<accession>A0A843VAW7</accession>
<evidence type="ECO:0000256" key="1">
    <source>
        <dbReference type="SAM" id="SignalP"/>
    </source>
</evidence>
<comment type="caution">
    <text evidence="2">The sequence shown here is derived from an EMBL/GenBank/DDBJ whole genome shotgun (WGS) entry which is preliminary data.</text>
</comment>
<feature type="signal peptide" evidence="1">
    <location>
        <begin position="1"/>
        <end position="21"/>
    </location>
</feature>
<feature type="chain" id="PRO_5032842243" description="Secreted protein" evidence="1">
    <location>
        <begin position="22"/>
        <end position="64"/>
    </location>
</feature>
<organism evidence="2 3">
    <name type="scientific">Colocasia esculenta</name>
    <name type="common">Wild taro</name>
    <name type="synonym">Arum esculentum</name>
    <dbReference type="NCBI Taxonomy" id="4460"/>
    <lineage>
        <taxon>Eukaryota</taxon>
        <taxon>Viridiplantae</taxon>
        <taxon>Streptophyta</taxon>
        <taxon>Embryophyta</taxon>
        <taxon>Tracheophyta</taxon>
        <taxon>Spermatophyta</taxon>
        <taxon>Magnoliopsida</taxon>
        <taxon>Liliopsida</taxon>
        <taxon>Araceae</taxon>
        <taxon>Aroideae</taxon>
        <taxon>Colocasieae</taxon>
        <taxon>Colocasia</taxon>
    </lineage>
</organism>
<evidence type="ECO:0008006" key="4">
    <source>
        <dbReference type="Google" id="ProtNLM"/>
    </source>
</evidence>
<gene>
    <name evidence="2" type="ORF">Taro_022299</name>
</gene>
<keyword evidence="1" id="KW-0732">Signal</keyword>
<sequence length="64" mass="7138">MGLRGVCPAVVTFIFLRTCMNDIPCEASARSREAESCQARYQVNGFERCGPSQLVSEHSPYKCH</sequence>
<dbReference type="Proteomes" id="UP000652761">
    <property type="component" value="Unassembled WGS sequence"/>
</dbReference>
<dbReference type="EMBL" id="NMUH01001172">
    <property type="protein sequence ID" value="MQL89713.1"/>
    <property type="molecule type" value="Genomic_DNA"/>
</dbReference>
<reference evidence="2" key="1">
    <citation type="submission" date="2017-07" db="EMBL/GenBank/DDBJ databases">
        <title>Taro Niue Genome Assembly and Annotation.</title>
        <authorList>
            <person name="Atibalentja N."/>
            <person name="Keating K."/>
            <person name="Fields C.J."/>
        </authorList>
    </citation>
    <scope>NUCLEOTIDE SEQUENCE</scope>
    <source>
        <strain evidence="2">Niue_2</strain>
        <tissue evidence="2">Leaf</tissue>
    </source>
</reference>
<dbReference type="AlphaFoldDB" id="A0A843VAW7"/>
<evidence type="ECO:0000313" key="3">
    <source>
        <dbReference type="Proteomes" id="UP000652761"/>
    </source>
</evidence>
<protein>
    <recommendedName>
        <fullName evidence="4">Secreted protein</fullName>
    </recommendedName>
</protein>
<evidence type="ECO:0000313" key="2">
    <source>
        <dbReference type="EMBL" id="MQL89713.1"/>
    </source>
</evidence>
<proteinExistence type="predicted"/>
<keyword evidence="3" id="KW-1185">Reference proteome</keyword>